<evidence type="ECO:0000256" key="5">
    <source>
        <dbReference type="ARBA" id="ARBA00038359"/>
    </source>
</evidence>
<dbReference type="EMBL" id="JAGMUV010000001">
    <property type="protein sequence ID" value="KAH7176256.1"/>
    <property type="molecule type" value="Genomic_DNA"/>
</dbReference>
<evidence type="ECO:0000256" key="2">
    <source>
        <dbReference type="ARBA" id="ARBA00022692"/>
    </source>
</evidence>
<dbReference type="Pfam" id="PF20684">
    <property type="entry name" value="Fung_rhodopsin"/>
    <property type="match status" value="1"/>
</dbReference>
<evidence type="ECO:0000256" key="1">
    <source>
        <dbReference type="ARBA" id="ARBA00004141"/>
    </source>
</evidence>
<evidence type="ECO:0000313" key="9">
    <source>
        <dbReference type="Proteomes" id="UP000738349"/>
    </source>
</evidence>
<dbReference type="AlphaFoldDB" id="A0A9P9FVU4"/>
<dbReference type="GO" id="GO:0016020">
    <property type="term" value="C:membrane"/>
    <property type="evidence" value="ECO:0007669"/>
    <property type="project" value="UniProtKB-SubCell"/>
</dbReference>
<gene>
    <name evidence="8" type="ORF">EDB81DRAFT_634129</name>
</gene>
<dbReference type="PANTHER" id="PTHR33048:SF143">
    <property type="entry name" value="EXTRACELLULAR MEMBRANE PROTEIN CFEM DOMAIN-CONTAINING PROTEIN-RELATED"/>
    <property type="match status" value="1"/>
</dbReference>
<dbReference type="PANTHER" id="PTHR33048">
    <property type="entry name" value="PTH11-LIKE INTEGRAL MEMBRANE PROTEIN (AFU_ORTHOLOGUE AFUA_5G11245)"/>
    <property type="match status" value="1"/>
</dbReference>
<sequence>FSSNQNPTYDYIEVSIWSMVEVNVGIICNCMLAIRLLLVQLFPKLLGYSHRNITREHAEDQSGNNNLRMNMTSYIEGPRQKGIPLKTVGH</sequence>
<protein>
    <recommendedName>
        <fullName evidence="7">Rhodopsin domain-containing protein</fullName>
    </recommendedName>
</protein>
<proteinExistence type="inferred from homology"/>
<dbReference type="InterPro" id="IPR052337">
    <property type="entry name" value="SAT4-like"/>
</dbReference>
<comment type="caution">
    <text evidence="8">The sequence shown here is derived from an EMBL/GenBank/DDBJ whole genome shotgun (WGS) entry which is preliminary data.</text>
</comment>
<name>A0A9P9FVU4_9HYPO</name>
<feature type="transmembrane region" description="Helical" evidence="6">
    <location>
        <begin position="16"/>
        <end position="38"/>
    </location>
</feature>
<reference evidence="8" key="1">
    <citation type="journal article" date="2021" name="Nat. Commun.">
        <title>Genetic determinants of endophytism in the Arabidopsis root mycobiome.</title>
        <authorList>
            <person name="Mesny F."/>
            <person name="Miyauchi S."/>
            <person name="Thiergart T."/>
            <person name="Pickel B."/>
            <person name="Atanasova L."/>
            <person name="Karlsson M."/>
            <person name="Huettel B."/>
            <person name="Barry K.W."/>
            <person name="Haridas S."/>
            <person name="Chen C."/>
            <person name="Bauer D."/>
            <person name="Andreopoulos W."/>
            <person name="Pangilinan J."/>
            <person name="LaButti K."/>
            <person name="Riley R."/>
            <person name="Lipzen A."/>
            <person name="Clum A."/>
            <person name="Drula E."/>
            <person name="Henrissat B."/>
            <person name="Kohler A."/>
            <person name="Grigoriev I.V."/>
            <person name="Martin F.M."/>
            <person name="Hacquard S."/>
        </authorList>
    </citation>
    <scope>NUCLEOTIDE SEQUENCE</scope>
    <source>
        <strain evidence="8">MPI-CAGE-AT-0147</strain>
    </source>
</reference>
<evidence type="ECO:0000259" key="7">
    <source>
        <dbReference type="Pfam" id="PF20684"/>
    </source>
</evidence>
<evidence type="ECO:0000256" key="3">
    <source>
        <dbReference type="ARBA" id="ARBA00022989"/>
    </source>
</evidence>
<comment type="similarity">
    <text evidence="5">Belongs to the SAT4 family.</text>
</comment>
<keyword evidence="9" id="KW-1185">Reference proteome</keyword>
<feature type="domain" description="Rhodopsin" evidence="7">
    <location>
        <begin position="2"/>
        <end position="39"/>
    </location>
</feature>
<keyword evidence="4 6" id="KW-0472">Membrane</keyword>
<accession>A0A9P9FVU4</accession>
<dbReference type="InterPro" id="IPR049326">
    <property type="entry name" value="Rhodopsin_dom_fungi"/>
</dbReference>
<dbReference type="OrthoDB" id="2496787at2759"/>
<dbReference type="Proteomes" id="UP000738349">
    <property type="component" value="Unassembled WGS sequence"/>
</dbReference>
<evidence type="ECO:0000313" key="8">
    <source>
        <dbReference type="EMBL" id="KAH7176256.1"/>
    </source>
</evidence>
<evidence type="ECO:0000256" key="6">
    <source>
        <dbReference type="SAM" id="Phobius"/>
    </source>
</evidence>
<feature type="non-terminal residue" evidence="8">
    <location>
        <position position="1"/>
    </location>
</feature>
<evidence type="ECO:0000256" key="4">
    <source>
        <dbReference type="ARBA" id="ARBA00023136"/>
    </source>
</evidence>
<keyword evidence="2 6" id="KW-0812">Transmembrane</keyword>
<organism evidence="8 9">
    <name type="scientific">Dactylonectria macrodidyma</name>
    <dbReference type="NCBI Taxonomy" id="307937"/>
    <lineage>
        <taxon>Eukaryota</taxon>
        <taxon>Fungi</taxon>
        <taxon>Dikarya</taxon>
        <taxon>Ascomycota</taxon>
        <taxon>Pezizomycotina</taxon>
        <taxon>Sordariomycetes</taxon>
        <taxon>Hypocreomycetidae</taxon>
        <taxon>Hypocreales</taxon>
        <taxon>Nectriaceae</taxon>
        <taxon>Dactylonectria</taxon>
    </lineage>
</organism>
<keyword evidence="3 6" id="KW-1133">Transmembrane helix</keyword>
<comment type="subcellular location">
    <subcellularLocation>
        <location evidence="1">Membrane</location>
        <topology evidence="1">Multi-pass membrane protein</topology>
    </subcellularLocation>
</comment>